<dbReference type="InterPro" id="IPR025877">
    <property type="entry name" value="MobA-like_NTP_Trfase"/>
</dbReference>
<keyword evidence="4 8" id="KW-0547">Nucleotide-binding</keyword>
<keyword evidence="10" id="KW-0548">Nucleotidyltransferase</keyword>
<dbReference type="RefSeq" id="WP_189398522.1">
    <property type="nucleotide sequence ID" value="NZ_BMXA01000001.1"/>
</dbReference>
<dbReference type="EC" id="2.7.7.77" evidence="8"/>
<dbReference type="Gene3D" id="3.90.550.10">
    <property type="entry name" value="Spore Coat Polysaccharide Biosynthesis Protein SpsA, Chain A"/>
    <property type="match status" value="1"/>
</dbReference>
<protein>
    <recommendedName>
        <fullName evidence="8">Molybdenum cofactor guanylyltransferase</fullName>
        <shortName evidence="8">MoCo guanylyltransferase</shortName>
        <ecNumber evidence="8">2.7.7.77</ecNumber>
    </recommendedName>
    <alternativeName>
        <fullName evidence="8">GTP:molybdopterin guanylyltransferase</fullName>
    </alternativeName>
    <alternativeName>
        <fullName evidence="8">Mo-MPT guanylyltransferase</fullName>
    </alternativeName>
    <alternativeName>
        <fullName evidence="8">Molybdopterin guanylyltransferase</fullName>
    </alternativeName>
    <alternativeName>
        <fullName evidence="8">Molybdopterin-guanine dinucleotide synthase</fullName>
        <shortName evidence="8">MGD synthase</shortName>
    </alternativeName>
</protein>
<reference evidence="10" key="2">
    <citation type="submission" date="2020-09" db="EMBL/GenBank/DDBJ databases">
        <authorList>
            <person name="Sun Q."/>
            <person name="Kim S."/>
        </authorList>
    </citation>
    <scope>NUCLEOTIDE SEQUENCE</scope>
    <source>
        <strain evidence="10">KCTC 12711</strain>
    </source>
</reference>
<dbReference type="InterPro" id="IPR029044">
    <property type="entry name" value="Nucleotide-diphossugar_trans"/>
</dbReference>
<keyword evidence="3 8" id="KW-0479">Metal-binding</keyword>
<dbReference type="PANTHER" id="PTHR19136">
    <property type="entry name" value="MOLYBDENUM COFACTOR GUANYLYLTRANSFERASE"/>
    <property type="match status" value="1"/>
</dbReference>
<reference evidence="10" key="1">
    <citation type="journal article" date="2014" name="Int. J. Syst. Evol. Microbiol.">
        <title>Complete genome sequence of Corynebacterium casei LMG S-19264T (=DSM 44701T), isolated from a smear-ripened cheese.</title>
        <authorList>
            <consortium name="US DOE Joint Genome Institute (JGI-PGF)"/>
            <person name="Walter F."/>
            <person name="Albersmeier A."/>
            <person name="Kalinowski J."/>
            <person name="Ruckert C."/>
        </authorList>
    </citation>
    <scope>NUCLEOTIDE SEQUENCE</scope>
    <source>
        <strain evidence="10">KCTC 12711</strain>
    </source>
</reference>
<dbReference type="GO" id="GO:0005737">
    <property type="term" value="C:cytoplasm"/>
    <property type="evidence" value="ECO:0007669"/>
    <property type="project" value="UniProtKB-SubCell"/>
</dbReference>
<dbReference type="Pfam" id="PF12804">
    <property type="entry name" value="NTP_transf_3"/>
    <property type="match status" value="1"/>
</dbReference>
<comment type="subcellular location">
    <subcellularLocation>
        <location evidence="8">Cytoplasm</location>
    </subcellularLocation>
</comment>
<comment type="function">
    <text evidence="8">Transfers a GMP moiety from GTP to Mo-molybdopterin (Mo-MPT) cofactor (Moco or molybdenum cofactor) to form Mo-molybdopterin guanine dinucleotide (Mo-MGD) cofactor.</text>
</comment>
<comment type="domain">
    <text evidence="8">The N-terminal domain determines nucleotide recognition and specific binding, while the C-terminal domain determines the specific binding to the target protein.</text>
</comment>
<accession>A0A918RLW6</accession>
<proteinExistence type="inferred from homology"/>
<keyword evidence="7 8" id="KW-0501">Molybdenum cofactor biosynthesis</keyword>
<feature type="binding site" evidence="8">
    <location>
        <position position="72"/>
    </location>
    <ligand>
        <name>GTP</name>
        <dbReference type="ChEBI" id="CHEBI:37565"/>
    </ligand>
</feature>
<comment type="cofactor">
    <cofactor evidence="8">
        <name>Mg(2+)</name>
        <dbReference type="ChEBI" id="CHEBI:18420"/>
    </cofactor>
</comment>
<dbReference type="EMBL" id="BMXA01000001">
    <property type="protein sequence ID" value="GHA00206.1"/>
    <property type="molecule type" value="Genomic_DNA"/>
</dbReference>
<keyword evidence="5 8" id="KW-0460">Magnesium</keyword>
<evidence type="ECO:0000256" key="2">
    <source>
        <dbReference type="ARBA" id="ARBA00022679"/>
    </source>
</evidence>
<evidence type="ECO:0000256" key="7">
    <source>
        <dbReference type="ARBA" id="ARBA00023150"/>
    </source>
</evidence>
<organism evidence="10 11">
    <name type="scientific">Arenicella chitinivorans</name>
    <dbReference type="NCBI Taxonomy" id="1329800"/>
    <lineage>
        <taxon>Bacteria</taxon>
        <taxon>Pseudomonadati</taxon>
        <taxon>Pseudomonadota</taxon>
        <taxon>Gammaproteobacteria</taxon>
        <taxon>Arenicellales</taxon>
        <taxon>Arenicellaceae</taxon>
        <taxon>Arenicella</taxon>
    </lineage>
</organism>
<evidence type="ECO:0000259" key="9">
    <source>
        <dbReference type="Pfam" id="PF12804"/>
    </source>
</evidence>
<dbReference type="Proteomes" id="UP000614811">
    <property type="component" value="Unassembled WGS sequence"/>
</dbReference>
<feature type="binding site" evidence="8">
    <location>
        <begin position="13"/>
        <end position="15"/>
    </location>
    <ligand>
        <name>GTP</name>
        <dbReference type="ChEBI" id="CHEBI:37565"/>
    </ligand>
</feature>
<keyword evidence="6 8" id="KW-0342">GTP-binding</keyword>
<name>A0A918RLW6_9GAMM</name>
<keyword evidence="11" id="KW-1185">Reference proteome</keyword>
<dbReference type="InterPro" id="IPR013482">
    <property type="entry name" value="Molybde_CF_guanTrfase"/>
</dbReference>
<feature type="binding site" evidence="8">
    <location>
        <position position="26"/>
    </location>
    <ligand>
        <name>GTP</name>
        <dbReference type="ChEBI" id="CHEBI:37565"/>
    </ligand>
</feature>
<dbReference type="GO" id="GO:1902758">
    <property type="term" value="P:bis(molybdopterin guanine dinucleotide)molybdenum biosynthetic process"/>
    <property type="evidence" value="ECO:0007669"/>
    <property type="project" value="TreeGrafter"/>
</dbReference>
<gene>
    <name evidence="8 10" type="primary">mobA</name>
    <name evidence="10" type="ORF">GCM10008090_06120</name>
</gene>
<dbReference type="GO" id="GO:0005525">
    <property type="term" value="F:GTP binding"/>
    <property type="evidence" value="ECO:0007669"/>
    <property type="project" value="UniProtKB-UniRule"/>
</dbReference>
<evidence type="ECO:0000256" key="4">
    <source>
        <dbReference type="ARBA" id="ARBA00022741"/>
    </source>
</evidence>
<sequence>MQLDTSNLAGLILAGGASRRMQGLDKGLQAYQGRALVAWTAMAMQPCVCDLIISANRNHEQYAQFARRVLHDSESSAYLGPMAGICRSIEGCVPSSTIQGLLVSPCDTPGVTTKLWQSLVSLANANPNSAVVCHNGERLQSLHCLLPRPTWDSLLASYADGNRAMHRWLRKNGAVELDCSDHATEFQNLNYLEELRG</sequence>
<comment type="catalytic activity">
    <reaction evidence="8">
        <text>Mo-molybdopterin + GTP + H(+) = Mo-molybdopterin guanine dinucleotide + diphosphate</text>
        <dbReference type="Rhea" id="RHEA:34243"/>
        <dbReference type="ChEBI" id="CHEBI:15378"/>
        <dbReference type="ChEBI" id="CHEBI:33019"/>
        <dbReference type="ChEBI" id="CHEBI:37565"/>
        <dbReference type="ChEBI" id="CHEBI:71302"/>
        <dbReference type="ChEBI" id="CHEBI:71310"/>
        <dbReference type="EC" id="2.7.7.77"/>
    </reaction>
</comment>
<dbReference type="AlphaFoldDB" id="A0A918RLW6"/>
<comment type="similarity">
    <text evidence="8">Belongs to the MobA family.</text>
</comment>
<comment type="subunit">
    <text evidence="8">Monomer.</text>
</comment>
<dbReference type="HAMAP" id="MF_00316">
    <property type="entry name" value="MobA"/>
    <property type="match status" value="1"/>
</dbReference>
<feature type="domain" description="MobA-like NTP transferase" evidence="9">
    <location>
        <begin position="10"/>
        <end position="172"/>
    </location>
</feature>
<evidence type="ECO:0000256" key="3">
    <source>
        <dbReference type="ARBA" id="ARBA00022723"/>
    </source>
</evidence>
<comment type="caution">
    <text evidence="10">The sequence shown here is derived from an EMBL/GenBank/DDBJ whole genome shotgun (WGS) entry which is preliminary data.</text>
</comment>
<dbReference type="SUPFAM" id="SSF53448">
    <property type="entry name" value="Nucleotide-diphospho-sugar transferases"/>
    <property type="match status" value="1"/>
</dbReference>
<evidence type="ECO:0000256" key="8">
    <source>
        <dbReference type="HAMAP-Rule" id="MF_00316"/>
    </source>
</evidence>
<evidence type="ECO:0000256" key="1">
    <source>
        <dbReference type="ARBA" id="ARBA00022490"/>
    </source>
</evidence>
<keyword evidence="2 8" id="KW-0808">Transferase</keyword>
<dbReference type="GO" id="GO:0046872">
    <property type="term" value="F:metal ion binding"/>
    <property type="evidence" value="ECO:0007669"/>
    <property type="project" value="UniProtKB-KW"/>
</dbReference>
<dbReference type="CDD" id="cd02503">
    <property type="entry name" value="MobA"/>
    <property type="match status" value="1"/>
</dbReference>
<evidence type="ECO:0000256" key="6">
    <source>
        <dbReference type="ARBA" id="ARBA00023134"/>
    </source>
</evidence>
<feature type="binding site" evidence="8">
    <location>
        <position position="107"/>
    </location>
    <ligand>
        <name>GTP</name>
        <dbReference type="ChEBI" id="CHEBI:37565"/>
    </ligand>
</feature>
<dbReference type="GO" id="GO:0061603">
    <property type="term" value="F:molybdenum cofactor guanylyltransferase activity"/>
    <property type="evidence" value="ECO:0007669"/>
    <property type="project" value="UniProtKB-EC"/>
</dbReference>
<comment type="caution">
    <text evidence="8">Lacks conserved residue(s) required for the propagation of feature annotation.</text>
</comment>
<evidence type="ECO:0000313" key="10">
    <source>
        <dbReference type="EMBL" id="GHA00206.1"/>
    </source>
</evidence>
<dbReference type="PANTHER" id="PTHR19136:SF81">
    <property type="entry name" value="MOLYBDENUM COFACTOR GUANYLYLTRANSFERASE"/>
    <property type="match status" value="1"/>
</dbReference>
<dbReference type="NCBIfam" id="TIGR02665">
    <property type="entry name" value="molyb_mobA"/>
    <property type="match status" value="1"/>
</dbReference>
<feature type="binding site" evidence="8">
    <location>
        <position position="107"/>
    </location>
    <ligand>
        <name>Mg(2+)</name>
        <dbReference type="ChEBI" id="CHEBI:18420"/>
    </ligand>
</feature>
<evidence type="ECO:0000313" key="11">
    <source>
        <dbReference type="Proteomes" id="UP000614811"/>
    </source>
</evidence>
<keyword evidence="1 8" id="KW-0963">Cytoplasm</keyword>
<evidence type="ECO:0000256" key="5">
    <source>
        <dbReference type="ARBA" id="ARBA00022842"/>
    </source>
</evidence>